<dbReference type="InterPro" id="IPR011017">
    <property type="entry name" value="TRASH_dom"/>
</dbReference>
<dbReference type="SUPFAM" id="SSF47240">
    <property type="entry name" value="Ferritin-like"/>
    <property type="match status" value="1"/>
</dbReference>
<feature type="domain" description="TRASH" evidence="1">
    <location>
        <begin position="4"/>
        <end position="42"/>
    </location>
</feature>
<dbReference type="Pfam" id="PF04945">
    <property type="entry name" value="YHS"/>
    <property type="match status" value="1"/>
</dbReference>
<reference evidence="2" key="1">
    <citation type="submission" date="2020-07" db="EMBL/GenBank/DDBJ databases">
        <title>Huge and variable diversity of episymbiotic CPR bacteria and DPANN archaea in groundwater ecosystems.</title>
        <authorList>
            <person name="He C.Y."/>
            <person name="Keren R."/>
            <person name="Whittaker M."/>
            <person name="Farag I.F."/>
            <person name="Doudna J."/>
            <person name="Cate J.H.D."/>
            <person name="Banfield J.F."/>
        </authorList>
    </citation>
    <scope>NUCLEOTIDE SEQUENCE</scope>
    <source>
        <strain evidence="2">NC_groundwater_717_Ag_S-0.2um_59_8</strain>
    </source>
</reference>
<dbReference type="Proteomes" id="UP000741360">
    <property type="component" value="Unassembled WGS sequence"/>
</dbReference>
<name>A0A932GPD7_UNCTE</name>
<dbReference type="InterPro" id="IPR007029">
    <property type="entry name" value="YHS_dom"/>
</dbReference>
<gene>
    <name evidence="2" type="ORF">HYY65_07415</name>
</gene>
<dbReference type="AlphaFoldDB" id="A0A932GPD7"/>
<accession>A0A932GPD7</accession>
<protein>
    <submittedName>
        <fullName evidence="2">YHS domain-containing protein</fullName>
    </submittedName>
</protein>
<organism evidence="2 3">
    <name type="scientific">Tectimicrobiota bacterium</name>
    <dbReference type="NCBI Taxonomy" id="2528274"/>
    <lineage>
        <taxon>Bacteria</taxon>
        <taxon>Pseudomonadati</taxon>
        <taxon>Nitrospinota/Tectimicrobiota group</taxon>
        <taxon>Candidatus Tectimicrobiota</taxon>
    </lineage>
</organism>
<dbReference type="EMBL" id="JACPSX010000136">
    <property type="protein sequence ID" value="MBI3014871.1"/>
    <property type="molecule type" value="Genomic_DNA"/>
</dbReference>
<dbReference type="SMART" id="SM00746">
    <property type="entry name" value="TRASH"/>
    <property type="match status" value="1"/>
</dbReference>
<proteinExistence type="predicted"/>
<evidence type="ECO:0000259" key="1">
    <source>
        <dbReference type="SMART" id="SM00746"/>
    </source>
</evidence>
<dbReference type="InterPro" id="IPR012348">
    <property type="entry name" value="RNR-like"/>
</dbReference>
<dbReference type="InterPro" id="IPR009078">
    <property type="entry name" value="Ferritin-like_SF"/>
</dbReference>
<evidence type="ECO:0000313" key="3">
    <source>
        <dbReference type="Proteomes" id="UP000741360"/>
    </source>
</evidence>
<comment type="caution">
    <text evidence="2">The sequence shown here is derived from an EMBL/GenBank/DDBJ whole genome shotgun (WGS) entry which is preliminary data.</text>
</comment>
<dbReference type="Gene3D" id="1.10.620.20">
    <property type="entry name" value="Ribonucleotide Reductase, subunit A"/>
    <property type="match status" value="1"/>
</dbReference>
<dbReference type="GO" id="GO:0016491">
    <property type="term" value="F:oxidoreductase activity"/>
    <property type="evidence" value="ECO:0007669"/>
    <property type="project" value="InterPro"/>
</dbReference>
<evidence type="ECO:0000313" key="2">
    <source>
        <dbReference type="EMBL" id="MBI3014871.1"/>
    </source>
</evidence>
<sequence length="54" mass="6013">MAKDPVCNMTVDEKKAAATWTYKGKTYYFCAVGCKVAFEKDPEKYLAKQGQAGK</sequence>